<evidence type="ECO:0000256" key="8">
    <source>
        <dbReference type="ARBA" id="ARBA00023254"/>
    </source>
</evidence>
<evidence type="ECO:0000256" key="10">
    <source>
        <dbReference type="SAM" id="MobiDB-lite"/>
    </source>
</evidence>
<dbReference type="Proteomes" id="UP001331515">
    <property type="component" value="Unassembled WGS sequence"/>
</dbReference>
<dbReference type="CDD" id="cd04658">
    <property type="entry name" value="Piwi_piwi-like_Euk"/>
    <property type="match status" value="1"/>
</dbReference>
<dbReference type="GO" id="GO:0031047">
    <property type="term" value="P:regulatory ncRNA-mediated gene silencing"/>
    <property type="evidence" value="ECO:0007669"/>
    <property type="project" value="UniProtKB-KW"/>
</dbReference>
<dbReference type="SMART" id="SM00950">
    <property type="entry name" value="Piwi"/>
    <property type="match status" value="1"/>
</dbReference>
<dbReference type="Gene3D" id="2.170.260.10">
    <property type="entry name" value="paz domain"/>
    <property type="match status" value="1"/>
</dbReference>
<dbReference type="InterPro" id="IPR012337">
    <property type="entry name" value="RNaseH-like_sf"/>
</dbReference>
<dbReference type="PROSITE" id="PS50821">
    <property type="entry name" value="PAZ"/>
    <property type="match status" value="1"/>
</dbReference>
<dbReference type="Pfam" id="PF02171">
    <property type="entry name" value="Piwi"/>
    <property type="match status" value="1"/>
</dbReference>
<comment type="similarity">
    <text evidence="9">Belongs to the argonaute family. Piwi subfamily.</text>
</comment>
<comment type="subcellular location">
    <subcellularLocation>
        <location evidence="1">Cytoplasm</location>
    </subcellularLocation>
</comment>
<feature type="domain" description="Piwi" evidence="12">
    <location>
        <begin position="571"/>
        <end position="863"/>
    </location>
</feature>
<dbReference type="EMBL" id="JAURVH010001515">
    <property type="protein sequence ID" value="KAK5932582.1"/>
    <property type="molecule type" value="Genomic_DNA"/>
</dbReference>
<evidence type="ECO:0000259" key="12">
    <source>
        <dbReference type="PROSITE" id="PS50822"/>
    </source>
</evidence>
<keyword evidence="14" id="KW-1185">Reference proteome</keyword>
<keyword evidence="3" id="KW-0963">Cytoplasm</keyword>
<comment type="caution">
    <text evidence="13">The sequence shown here is derived from an EMBL/GenBank/DDBJ whole genome shotgun (WGS) entry which is preliminary data.</text>
</comment>
<feature type="domain" description="PAZ" evidence="11">
    <location>
        <begin position="295"/>
        <end position="407"/>
    </location>
</feature>
<accession>A0AAN8E3U4</accession>
<dbReference type="AlphaFoldDB" id="A0AAN8E3U4"/>
<dbReference type="Pfam" id="PF23278">
    <property type="entry name" value="Piwi_N"/>
    <property type="match status" value="1"/>
</dbReference>
<dbReference type="FunFam" id="2.170.260.10:FF:000003">
    <property type="entry name" value="Piwi-like RNA-mediated gene silencing 2"/>
    <property type="match status" value="1"/>
</dbReference>
<dbReference type="FunFam" id="3.30.420.10:FF:000014">
    <property type="entry name" value="Piwi-like RNA-mediated gene silencing 1"/>
    <property type="match status" value="1"/>
</dbReference>
<evidence type="ECO:0000259" key="11">
    <source>
        <dbReference type="PROSITE" id="PS50821"/>
    </source>
</evidence>
<dbReference type="CDD" id="cd02845">
    <property type="entry name" value="PAZ_piwi_like"/>
    <property type="match status" value="1"/>
</dbReference>
<feature type="compositionally biased region" description="Basic residues" evidence="10">
    <location>
        <begin position="27"/>
        <end position="37"/>
    </location>
</feature>
<dbReference type="GO" id="GO:0043186">
    <property type="term" value="C:P granule"/>
    <property type="evidence" value="ECO:0007669"/>
    <property type="project" value="UniProtKB-ARBA"/>
</dbReference>
<dbReference type="Gene3D" id="3.40.50.2300">
    <property type="match status" value="1"/>
</dbReference>
<dbReference type="SUPFAM" id="SSF101690">
    <property type="entry name" value="PAZ domain"/>
    <property type="match status" value="1"/>
</dbReference>
<proteinExistence type="inferred from homology"/>
<dbReference type="Pfam" id="PF05831">
    <property type="entry name" value="GAGE"/>
    <property type="match status" value="1"/>
</dbReference>
<dbReference type="GO" id="GO:0006417">
    <property type="term" value="P:regulation of translation"/>
    <property type="evidence" value="ECO:0007669"/>
    <property type="project" value="UniProtKB-KW"/>
</dbReference>
<dbReference type="PANTHER" id="PTHR22891">
    <property type="entry name" value="EUKARYOTIC TRANSLATION INITIATION FACTOR 2C"/>
    <property type="match status" value="1"/>
</dbReference>
<keyword evidence="5" id="KW-0810">Translation regulation</keyword>
<dbReference type="InterPro" id="IPR003165">
    <property type="entry name" value="Piwi"/>
</dbReference>
<dbReference type="InterPro" id="IPR036397">
    <property type="entry name" value="RNaseH_sf"/>
</dbReference>
<dbReference type="InterPro" id="IPR031320">
    <property type="entry name" value="GAGE"/>
</dbReference>
<dbReference type="Gene3D" id="3.30.420.10">
    <property type="entry name" value="Ribonuclease H-like superfamily/Ribonuclease H"/>
    <property type="match status" value="1"/>
</dbReference>
<evidence type="ECO:0000256" key="6">
    <source>
        <dbReference type="ARBA" id="ARBA00022884"/>
    </source>
</evidence>
<feature type="region of interest" description="Disordered" evidence="10">
    <location>
        <begin position="26"/>
        <end position="75"/>
    </location>
</feature>
<keyword evidence="6" id="KW-0694">RNA-binding</keyword>
<dbReference type="Pfam" id="PF02170">
    <property type="entry name" value="PAZ"/>
    <property type="match status" value="1"/>
</dbReference>
<keyword evidence="2" id="KW-0217">Developmental protein</keyword>
<keyword evidence="7" id="KW-0943">RNA-mediated gene silencing</keyword>
<dbReference type="SMART" id="SM00949">
    <property type="entry name" value="PAZ"/>
    <property type="match status" value="1"/>
</dbReference>
<dbReference type="GO" id="GO:0003723">
    <property type="term" value="F:RNA binding"/>
    <property type="evidence" value="ECO:0007669"/>
    <property type="project" value="UniProtKB-KW"/>
</dbReference>
<gene>
    <name evidence="13" type="ORF">CgunFtcFv8_004274</name>
</gene>
<dbReference type="SUPFAM" id="SSF53098">
    <property type="entry name" value="Ribonuclease H-like"/>
    <property type="match status" value="1"/>
</dbReference>
<dbReference type="GO" id="GO:0030154">
    <property type="term" value="P:cell differentiation"/>
    <property type="evidence" value="ECO:0007669"/>
    <property type="project" value="UniProtKB-KW"/>
</dbReference>
<keyword evidence="8" id="KW-0469">Meiosis</keyword>
<evidence type="ECO:0000256" key="7">
    <source>
        <dbReference type="ARBA" id="ARBA00023158"/>
    </source>
</evidence>
<evidence type="ECO:0000256" key="4">
    <source>
        <dbReference type="ARBA" id="ARBA00022782"/>
    </source>
</evidence>
<evidence type="ECO:0000256" key="9">
    <source>
        <dbReference type="ARBA" id="ARBA00038291"/>
    </source>
</evidence>
<organism evidence="13 14">
    <name type="scientific">Champsocephalus gunnari</name>
    <name type="common">Mackerel icefish</name>
    <dbReference type="NCBI Taxonomy" id="52237"/>
    <lineage>
        <taxon>Eukaryota</taxon>
        <taxon>Metazoa</taxon>
        <taxon>Chordata</taxon>
        <taxon>Craniata</taxon>
        <taxon>Vertebrata</taxon>
        <taxon>Euteleostomi</taxon>
        <taxon>Actinopterygii</taxon>
        <taxon>Neopterygii</taxon>
        <taxon>Teleostei</taxon>
        <taxon>Neoteleostei</taxon>
        <taxon>Acanthomorphata</taxon>
        <taxon>Eupercaria</taxon>
        <taxon>Perciformes</taxon>
        <taxon>Notothenioidei</taxon>
        <taxon>Channichthyidae</taxon>
        <taxon>Champsocephalus</taxon>
    </lineage>
</organism>
<dbReference type="InterPro" id="IPR003100">
    <property type="entry name" value="PAZ_dom"/>
</dbReference>
<evidence type="ECO:0000256" key="2">
    <source>
        <dbReference type="ARBA" id="ARBA00022473"/>
    </source>
</evidence>
<evidence type="ECO:0008006" key="15">
    <source>
        <dbReference type="Google" id="ProtNLM"/>
    </source>
</evidence>
<evidence type="ECO:0000313" key="14">
    <source>
        <dbReference type="Proteomes" id="UP001331515"/>
    </source>
</evidence>
<dbReference type="InterPro" id="IPR036085">
    <property type="entry name" value="PAZ_dom_sf"/>
</dbReference>
<dbReference type="GO" id="GO:0051321">
    <property type="term" value="P:meiotic cell cycle"/>
    <property type="evidence" value="ECO:0007669"/>
    <property type="project" value="UniProtKB-KW"/>
</dbReference>
<name>A0AAN8E3U4_CHAGU</name>
<reference evidence="13 14" key="1">
    <citation type="journal article" date="2023" name="Mol. Biol. Evol.">
        <title>Genomics of Secondarily Temperate Adaptation in the Only Non-Antarctic Icefish.</title>
        <authorList>
            <person name="Rivera-Colon A.G."/>
            <person name="Rayamajhi N."/>
            <person name="Minhas B.F."/>
            <person name="Madrigal G."/>
            <person name="Bilyk K.T."/>
            <person name="Yoon V."/>
            <person name="Hune M."/>
            <person name="Gregory S."/>
            <person name="Cheng C.H.C."/>
            <person name="Catchen J.M."/>
        </authorList>
    </citation>
    <scope>NUCLEOTIDE SEQUENCE [LARGE SCALE GENOMIC DNA]</scope>
    <source>
        <tissue evidence="13">White muscle</tissue>
    </source>
</reference>
<evidence type="ECO:0000256" key="5">
    <source>
        <dbReference type="ARBA" id="ARBA00022845"/>
    </source>
</evidence>
<keyword evidence="4" id="KW-0221">Differentiation</keyword>
<dbReference type="PROSITE" id="PS50822">
    <property type="entry name" value="PIWI"/>
    <property type="match status" value="1"/>
</dbReference>
<evidence type="ECO:0000313" key="13">
    <source>
        <dbReference type="EMBL" id="KAK5932582.1"/>
    </source>
</evidence>
<evidence type="ECO:0000256" key="3">
    <source>
        <dbReference type="ARBA" id="ARBA00022490"/>
    </source>
</evidence>
<protein>
    <recommendedName>
        <fullName evidence="15">Piwi-like protein 1</fullName>
    </recommendedName>
</protein>
<evidence type="ECO:0000256" key="1">
    <source>
        <dbReference type="ARBA" id="ARBA00004496"/>
    </source>
</evidence>
<sequence>MHLWDHFFHRVVRCKELVFKNCPKMTGRARAKSRGRARGQETTAPGASLAQGEPAPPPDPGQLVGRGRQKGAPGPFSAEAVLQISAGFQQVKLGERGGRRRDFNDAGVNTRMAMEHVKESKSGTSGEAIRLSANFFRILSRPQWVLYQYHVDFNPPMEARRLRSALLFQHEETLGSARSFDGALLFLPKRLQNKETLLHSETRMGEKVQITVTLTNELPPTSPVCIQFYNIIFRRILRMLDMQQIGRNYYNPKDPLNIPQHRLTIWPGYTTTILQYESAIMLCTDVSHKVLRSETVLDFMVNLRQKTGDQRFSEICGKELIGLIVLTKYNNKTYRIDDIAWDHTPMNTFTKADKEVSFKDYYKSQYSLDIRDNNQVLLISNVKKMGPTQGPPPGPAMLIPELCFLTGLTDKMRADYTIMKDLDKHTKLEPQQRETRLNRFVASLHMNTDAQAELDKWGLSFDRELLKMTGRVLPGERIFQGSRSYEFNPMMAEWAKEMRGMPVISSPPIDKWFMFHTRRNVNEAVSLMQTLGKVSAPLGIRMQKAVMIEYDDQLESLLRALQQNVTPQTQMVVVVLASNRKDKYDSIKKYLCVDCPTPSQCVVARTLSKPQALMTIATKIALQMACKVGGELWSVEIPLKQLMIVGIDCYHDISAGRRSIGALVASLNQSMSRWYSKCVLQHKGQEIMDGLKMALCGALKDYMKFNNCLPSRIIVYRDGVGDGQLHSVVDYEVSQILDCIKSMGQDYVPKLTVVVVKKRISCRLFSLVTGKATNPPPGTVVDSVITRPEWYDFYIVSQHVRFGSVAPTHYNVVYDSSGLKPDHMQRLTYKLCHMYYNWQGIIRVPAPCQYAHKMAFLVGQSIHREPSMKLDDLLFYL</sequence>